<dbReference type="Pfam" id="PF07722">
    <property type="entry name" value="Peptidase_C26"/>
    <property type="match status" value="1"/>
</dbReference>
<name>A0ABW4TU65_9ACTN</name>
<organism evidence="1 2">
    <name type="scientific">Nocardioides aestuarii</name>
    <dbReference type="NCBI Taxonomy" id="252231"/>
    <lineage>
        <taxon>Bacteria</taxon>
        <taxon>Bacillati</taxon>
        <taxon>Actinomycetota</taxon>
        <taxon>Actinomycetes</taxon>
        <taxon>Propionibacteriales</taxon>
        <taxon>Nocardioidaceae</taxon>
        <taxon>Nocardioides</taxon>
    </lineage>
</organism>
<evidence type="ECO:0000313" key="2">
    <source>
        <dbReference type="Proteomes" id="UP001597351"/>
    </source>
</evidence>
<keyword evidence="1" id="KW-0378">Hydrolase</keyword>
<keyword evidence="2" id="KW-1185">Reference proteome</keyword>
<dbReference type="PROSITE" id="PS51273">
    <property type="entry name" value="GATASE_TYPE_1"/>
    <property type="match status" value="1"/>
</dbReference>
<dbReference type="EMBL" id="JBHUGD010000004">
    <property type="protein sequence ID" value="MFD1948758.1"/>
    <property type="molecule type" value="Genomic_DNA"/>
</dbReference>
<dbReference type="GO" id="GO:0016787">
    <property type="term" value="F:hydrolase activity"/>
    <property type="evidence" value="ECO:0007669"/>
    <property type="project" value="UniProtKB-KW"/>
</dbReference>
<accession>A0ABW4TU65</accession>
<dbReference type="Proteomes" id="UP001597351">
    <property type="component" value="Unassembled WGS sequence"/>
</dbReference>
<dbReference type="SUPFAM" id="SSF52317">
    <property type="entry name" value="Class I glutamine amidotransferase-like"/>
    <property type="match status" value="1"/>
</dbReference>
<dbReference type="PANTHER" id="PTHR43235">
    <property type="entry name" value="GLUTAMINE AMIDOTRANSFERASE PB2B2.05-RELATED"/>
    <property type="match status" value="1"/>
</dbReference>
<dbReference type="InterPro" id="IPR011697">
    <property type="entry name" value="Peptidase_C26"/>
</dbReference>
<dbReference type="InterPro" id="IPR044668">
    <property type="entry name" value="PuuD-like"/>
</dbReference>
<reference evidence="2" key="1">
    <citation type="journal article" date="2019" name="Int. J. Syst. Evol. Microbiol.">
        <title>The Global Catalogue of Microorganisms (GCM) 10K type strain sequencing project: providing services to taxonomists for standard genome sequencing and annotation.</title>
        <authorList>
            <consortium name="The Broad Institute Genomics Platform"/>
            <consortium name="The Broad Institute Genome Sequencing Center for Infectious Disease"/>
            <person name="Wu L."/>
            <person name="Ma J."/>
        </authorList>
    </citation>
    <scope>NUCLEOTIDE SEQUENCE [LARGE SCALE GENOMIC DNA]</scope>
    <source>
        <strain evidence="2">CGMCC 1.12477</strain>
    </source>
</reference>
<dbReference type="CDD" id="cd01745">
    <property type="entry name" value="GATase1_2"/>
    <property type="match status" value="1"/>
</dbReference>
<dbReference type="RefSeq" id="WP_343921698.1">
    <property type="nucleotide sequence ID" value="NZ_BAAAJT010000003.1"/>
</dbReference>
<proteinExistence type="predicted"/>
<dbReference type="Gene3D" id="3.40.50.880">
    <property type="match status" value="1"/>
</dbReference>
<protein>
    <submittedName>
        <fullName evidence="1">Gamma-glutamyl-gamma-aminobutyrate hydrolase family protein</fullName>
    </submittedName>
</protein>
<gene>
    <name evidence="1" type="ORF">ACFSDE_18295</name>
</gene>
<sequence length="237" mass="24297">MTTPVIGITTYREQARWGVWDERADVLHAAYADIVSACGGAPVLLPPAAPEHAATVLGRVDGLVVAGGADVDPAAYGQPAHPAASGWRPDRDAWELALVAAAREQGVPLLGVCRGMQLLAVAGHGSLQQHLPDVVGHDEHSPGGPDFGTVSVSVAPGSRTSALVGGSLDVTCHHHQSVVTHPGLEAVAWAEDGTVEAVEAPGDWFCVGVQWHPETTADVGLVAGLVTAAAAHRDAMV</sequence>
<dbReference type="InterPro" id="IPR029062">
    <property type="entry name" value="Class_I_gatase-like"/>
</dbReference>
<comment type="caution">
    <text evidence="1">The sequence shown here is derived from an EMBL/GenBank/DDBJ whole genome shotgun (WGS) entry which is preliminary data.</text>
</comment>
<dbReference type="PANTHER" id="PTHR43235:SF1">
    <property type="entry name" value="GLUTAMINE AMIDOTRANSFERASE PB2B2.05-RELATED"/>
    <property type="match status" value="1"/>
</dbReference>
<evidence type="ECO:0000313" key="1">
    <source>
        <dbReference type="EMBL" id="MFD1948758.1"/>
    </source>
</evidence>